<keyword evidence="3" id="KW-1185">Reference proteome</keyword>
<accession>A0A517VN48</accession>
<evidence type="ECO:0000313" key="2">
    <source>
        <dbReference type="EMBL" id="QDT94425.1"/>
    </source>
</evidence>
<evidence type="ECO:0000313" key="3">
    <source>
        <dbReference type="Proteomes" id="UP000316855"/>
    </source>
</evidence>
<dbReference type="Gene3D" id="1.25.40.10">
    <property type="entry name" value="Tetratricopeptide repeat domain"/>
    <property type="match status" value="1"/>
</dbReference>
<sequence length="731" mass="82519">MSIDSYDPCPCNSGKKYKFCCHSVGDEISKISHLHETHQTATALQLLDRLKKNHPDQPLSFITEAQILMAERRFEDAIAPLIQCLEHDPDHPAAHSLLATSSFLAHGYKHSQKTIYTAFQKCATVDVSLATPLAISIAIALQMRGYYLAAREHFALAMRVASQEYQQNLFMNLLEFDGDDQIPYQFRGVHILERCTLEDSEQQATFEKAQRLANLGCYRSAAGLFKQLAETAGQVTLWKNAAFCYAWATDEVKAAELFHQAASLETDFAEAVELESLAQLLDLNNTADVVNSIEKIFEVESISRFLTLLEQHPQILRGNVPPPQEQNPEENSPIAYFQITNTPVDAESKGENITLENVPTVIGDIDVFDADRQIGQPALIHLYAYEGDQRTLAENIFDEALGDQGKSDCGLKVVERDSEETGNPLSPVPIEQWPLFFRWSFPQKMPILKRRELEALQWKKLLSETWPNTKLAGLNGKTPKEAAADEESKIALTAAAYVLDAQTLSLGHFLDFSELDPELGLTELPNLEVNESSHFNTCSSMTQNRIPVKVLNDSQLMYIFNRALLIRHPRFLYDVLIEVLNRDDCKKEVDLDRVYTTLTEICHKKNQREEMLTWIQKGQENSQAQPNKTFENEMQWKMRELSFRLEDTSDPELSDFMKEIWDKYGKKTPQIKEYLMAFAQAFELDVPWMKGASLLDTGELSGNASGEGIWAPGDAAPDSDAGQKLWIPGQS</sequence>
<reference evidence="2 3" key="1">
    <citation type="submission" date="2019-02" db="EMBL/GenBank/DDBJ databases">
        <title>Deep-cultivation of Planctomycetes and their phenomic and genomic characterization uncovers novel biology.</title>
        <authorList>
            <person name="Wiegand S."/>
            <person name="Jogler M."/>
            <person name="Boedeker C."/>
            <person name="Pinto D."/>
            <person name="Vollmers J."/>
            <person name="Rivas-Marin E."/>
            <person name="Kohn T."/>
            <person name="Peeters S.H."/>
            <person name="Heuer A."/>
            <person name="Rast P."/>
            <person name="Oberbeckmann S."/>
            <person name="Bunk B."/>
            <person name="Jeske O."/>
            <person name="Meyerdierks A."/>
            <person name="Storesund J.E."/>
            <person name="Kallscheuer N."/>
            <person name="Luecker S."/>
            <person name="Lage O.M."/>
            <person name="Pohl T."/>
            <person name="Merkel B.J."/>
            <person name="Hornburger P."/>
            <person name="Mueller R.-W."/>
            <person name="Bruemmer F."/>
            <person name="Labrenz M."/>
            <person name="Spormann A.M."/>
            <person name="Op den Camp H."/>
            <person name="Overmann J."/>
            <person name="Amann R."/>
            <person name="Jetten M.S.M."/>
            <person name="Mascher T."/>
            <person name="Medema M.H."/>
            <person name="Devos D.P."/>
            <person name="Kaster A.-K."/>
            <person name="Ovreas L."/>
            <person name="Rohde M."/>
            <person name="Galperin M.Y."/>
            <person name="Jogler C."/>
        </authorList>
    </citation>
    <scope>NUCLEOTIDE SEQUENCE [LARGE SCALE GENOMIC DNA]</scope>
    <source>
        <strain evidence="2 3">Pan161</strain>
    </source>
</reference>
<dbReference type="SUPFAM" id="SSF48452">
    <property type="entry name" value="TPR-like"/>
    <property type="match status" value="1"/>
</dbReference>
<dbReference type="KEGG" id="gax:Pan161_61210"/>
<dbReference type="AlphaFoldDB" id="A0A517VN48"/>
<dbReference type="Proteomes" id="UP000316855">
    <property type="component" value="Chromosome"/>
</dbReference>
<protein>
    <submittedName>
        <fullName evidence="2">SEC-C motif protein</fullName>
    </submittedName>
</protein>
<dbReference type="Pfam" id="PF10300">
    <property type="entry name" value="Iml2-TPR_39"/>
    <property type="match status" value="1"/>
</dbReference>
<dbReference type="InterPro" id="IPR019412">
    <property type="entry name" value="IML2/TPR_39"/>
</dbReference>
<feature type="region of interest" description="Disordered" evidence="1">
    <location>
        <begin position="705"/>
        <end position="731"/>
    </location>
</feature>
<dbReference type="InterPro" id="IPR004027">
    <property type="entry name" value="SEC_C_motif"/>
</dbReference>
<gene>
    <name evidence="2" type="ORF">Pan161_61210</name>
</gene>
<dbReference type="OrthoDB" id="242313at2"/>
<dbReference type="SUPFAM" id="SSF103642">
    <property type="entry name" value="Sec-C motif"/>
    <property type="match status" value="1"/>
</dbReference>
<dbReference type="EMBL" id="CP036343">
    <property type="protein sequence ID" value="QDT94425.1"/>
    <property type="molecule type" value="Genomic_DNA"/>
</dbReference>
<organism evidence="2 3">
    <name type="scientific">Gimesia algae</name>
    <dbReference type="NCBI Taxonomy" id="2527971"/>
    <lineage>
        <taxon>Bacteria</taxon>
        <taxon>Pseudomonadati</taxon>
        <taxon>Planctomycetota</taxon>
        <taxon>Planctomycetia</taxon>
        <taxon>Planctomycetales</taxon>
        <taxon>Planctomycetaceae</taxon>
        <taxon>Gimesia</taxon>
    </lineage>
</organism>
<proteinExistence type="predicted"/>
<dbReference type="RefSeq" id="WP_145232992.1">
    <property type="nucleotide sequence ID" value="NZ_CP036343.1"/>
</dbReference>
<dbReference type="Pfam" id="PF02810">
    <property type="entry name" value="SEC-C"/>
    <property type="match status" value="1"/>
</dbReference>
<feature type="compositionally biased region" description="Low complexity" evidence="1">
    <location>
        <begin position="711"/>
        <end position="722"/>
    </location>
</feature>
<evidence type="ECO:0000256" key="1">
    <source>
        <dbReference type="SAM" id="MobiDB-lite"/>
    </source>
</evidence>
<name>A0A517VN48_9PLAN</name>
<dbReference type="InterPro" id="IPR011990">
    <property type="entry name" value="TPR-like_helical_dom_sf"/>
</dbReference>